<dbReference type="EMBL" id="NSIT01000149">
    <property type="protein sequence ID" value="PJE78625.1"/>
    <property type="molecule type" value="Genomic_DNA"/>
</dbReference>
<reference evidence="1" key="1">
    <citation type="journal article" date="2017" name="Appl. Environ. Microbiol.">
        <title>Molecular characterization of an Endozoicomonas-like organism causing infection in king scallop Pecten maximus L.</title>
        <authorList>
            <person name="Cano I."/>
            <person name="van Aerle R."/>
            <person name="Ross S."/>
            <person name="Verner-Jeffreys D.W."/>
            <person name="Paley R.K."/>
            <person name="Rimmer G."/>
            <person name="Ryder D."/>
            <person name="Hooper P."/>
            <person name="Stone D."/>
            <person name="Feist S.W."/>
        </authorList>
    </citation>
    <scope>NUCLEOTIDE SEQUENCE</scope>
</reference>
<name>A0A2H9T5X2_9ZZZZ</name>
<organism evidence="1">
    <name type="scientific">invertebrate metagenome</name>
    <dbReference type="NCBI Taxonomy" id="1711999"/>
    <lineage>
        <taxon>unclassified sequences</taxon>
        <taxon>metagenomes</taxon>
        <taxon>organismal metagenomes</taxon>
    </lineage>
</organism>
<dbReference type="Pfam" id="PF09611">
    <property type="entry name" value="Cas_Csy1"/>
    <property type="match status" value="1"/>
</dbReference>
<accession>A0A2H9T5X2</accession>
<comment type="caution">
    <text evidence="1">The sequence shown here is derived from an EMBL/GenBank/DDBJ whole genome shotgun (WGS) entry which is preliminary data.</text>
</comment>
<proteinExistence type="predicted"/>
<dbReference type="NCBIfam" id="TIGR02564">
    <property type="entry name" value="cas_Csy1"/>
    <property type="match status" value="1"/>
</dbReference>
<dbReference type="InterPro" id="IPR013397">
    <property type="entry name" value="CRISPR-assoc_prot_Csy1"/>
</dbReference>
<protein>
    <submittedName>
        <fullName evidence="1">CRISPR-associated protein Csy1</fullName>
    </submittedName>
</protein>
<gene>
    <name evidence="1" type="primary">csy1</name>
    <name evidence="1" type="ORF">CI610_02430</name>
</gene>
<evidence type="ECO:0000313" key="1">
    <source>
        <dbReference type="EMBL" id="PJE78625.1"/>
    </source>
</evidence>
<sequence>MPDGIVGSQLLASLLLDANGNAAALPLATFFDVDVRGVKLRDLILSEHKSLKGVFADKAEVSDAYSKAFKQALEGANEKPTTHARNKQLLWPLKNARCDDHYHCLVPLYPSSLTHSVYQTINNQRFSDDNKQARENRKKNNVQQKPYVSFVNLAATKLGGTKPQNVSLLSSRQSGRNFLLESLPPVYKSRYEFSLSKKQENFFSKSLAYHCYEGLQDLYAVIESSENMQKARDLRKQALNTILGQLLQQADYVQTHYAAGWSEGYSLKMAHKYWLDPRREELEGQENFRKKRHETDWVCSVMDDFALWLNGCLKRKFPKQAAAFDDAEYREWLREIEKAIKASQRMKQGVFL</sequence>
<dbReference type="AlphaFoldDB" id="A0A2H9T5X2"/>